<keyword evidence="2" id="KW-0812">Transmembrane</keyword>
<dbReference type="Gene3D" id="3.30.70.1070">
    <property type="entry name" value="Sporulation related repeat"/>
    <property type="match status" value="1"/>
</dbReference>
<dbReference type="RefSeq" id="WP_266347087.1">
    <property type="nucleotide sequence ID" value="NZ_JAPKNG010000001.1"/>
</dbReference>
<feature type="region of interest" description="Disordered" evidence="1">
    <location>
        <begin position="336"/>
        <end position="372"/>
    </location>
</feature>
<proteinExistence type="predicted"/>
<protein>
    <recommendedName>
        <fullName evidence="3">SPOR domain-containing protein</fullName>
    </recommendedName>
</protein>
<evidence type="ECO:0000313" key="4">
    <source>
        <dbReference type="EMBL" id="MDQ0436152.1"/>
    </source>
</evidence>
<feature type="compositionally biased region" description="Basic and acidic residues" evidence="1">
    <location>
        <begin position="108"/>
        <end position="122"/>
    </location>
</feature>
<sequence>MADRYDNSFSRRPNAADSATGRRADPAVPAEQDPLVELARIVSGKSSFDDLVGGRPQAAPTVRQQQPPQLRPQGRDVSFDLESELLNDLQSSFDPTARPAPPRYAAPEPERAPARESFDQMRLRGGQPAAPARPQQMAPAPEDDPYAGTAYATSGYDAPRTPGARSAQPFGGGSYRAGQENAVDEPSGGYDEYYPEDDQSAGYDDDADYDDQAVYAEDEVYEQPERPSRSRKGLITAAIVLAVVLAGGLAALALKDRSSTIGGAPKVIAADQGPTKVQPAAQPSTDDGQQNKMIYDRASQDPSQEQLVLPDDGAIDQAAPSNESAASREISRIILPGAPGSATSSDVSNAMNAASAPADDATADDSDAGPRKVRTVVVKPDGTIISSEAQPKDASGATAAATAPTQLAMTPPTSDPASPVVSAPASTPAPTTAAPATTLPSDAAASTKDASQLTEPAAAPRAAAAPKPTTRPTPSDAPAQTAAAASTQDAAPASAGGGFVVQITSQRTQDQALAAYKSLQRKFPSVLGSQQPDVVRADLGAKGVFYRVRVGPMATRDQAVSFCESLRAAGGDCIVQKN</sequence>
<feature type="region of interest" description="Disordered" evidence="1">
    <location>
        <begin position="47"/>
        <end position="211"/>
    </location>
</feature>
<evidence type="ECO:0000259" key="3">
    <source>
        <dbReference type="PROSITE" id="PS51724"/>
    </source>
</evidence>
<feature type="compositionally biased region" description="Polar residues" evidence="1">
    <location>
        <begin position="341"/>
        <end position="352"/>
    </location>
</feature>
<dbReference type="Pfam" id="PF05036">
    <property type="entry name" value="SPOR"/>
    <property type="match status" value="1"/>
</dbReference>
<evidence type="ECO:0000256" key="2">
    <source>
        <dbReference type="SAM" id="Phobius"/>
    </source>
</evidence>
<feature type="compositionally biased region" description="Low complexity" evidence="1">
    <location>
        <begin position="63"/>
        <end position="72"/>
    </location>
</feature>
<feature type="transmembrane region" description="Helical" evidence="2">
    <location>
        <begin position="234"/>
        <end position="254"/>
    </location>
</feature>
<feature type="compositionally biased region" description="Low complexity" evidence="1">
    <location>
        <begin position="456"/>
        <end position="494"/>
    </location>
</feature>
<dbReference type="InterPro" id="IPR036680">
    <property type="entry name" value="SPOR-like_sf"/>
</dbReference>
<dbReference type="InterPro" id="IPR007730">
    <property type="entry name" value="SPOR-like_dom"/>
</dbReference>
<evidence type="ECO:0000256" key="1">
    <source>
        <dbReference type="SAM" id="MobiDB-lite"/>
    </source>
</evidence>
<feature type="region of interest" description="Disordered" evidence="1">
    <location>
        <begin position="407"/>
        <end position="494"/>
    </location>
</feature>
<feature type="compositionally biased region" description="Acidic residues" evidence="1">
    <location>
        <begin position="193"/>
        <end position="211"/>
    </location>
</feature>
<dbReference type="SUPFAM" id="SSF110997">
    <property type="entry name" value="Sporulation related repeat"/>
    <property type="match status" value="1"/>
</dbReference>
<keyword evidence="5" id="KW-1185">Reference proteome</keyword>
<feature type="compositionally biased region" description="Polar residues" evidence="1">
    <location>
        <begin position="281"/>
        <end position="290"/>
    </location>
</feature>
<keyword evidence="2" id="KW-1133">Transmembrane helix</keyword>
<dbReference type="EMBL" id="JAUSVO010000001">
    <property type="protein sequence ID" value="MDQ0436152.1"/>
    <property type="molecule type" value="Genomic_DNA"/>
</dbReference>
<feature type="domain" description="SPOR" evidence="3">
    <location>
        <begin position="493"/>
        <end position="578"/>
    </location>
</feature>
<feature type="compositionally biased region" description="Low complexity" evidence="1">
    <location>
        <begin position="407"/>
        <end position="447"/>
    </location>
</feature>
<organism evidence="4 5">
    <name type="scientific">Kaistia dalseonensis</name>
    <dbReference type="NCBI Taxonomy" id="410840"/>
    <lineage>
        <taxon>Bacteria</taxon>
        <taxon>Pseudomonadati</taxon>
        <taxon>Pseudomonadota</taxon>
        <taxon>Alphaproteobacteria</taxon>
        <taxon>Hyphomicrobiales</taxon>
        <taxon>Kaistiaceae</taxon>
        <taxon>Kaistia</taxon>
    </lineage>
</organism>
<dbReference type="Proteomes" id="UP001241603">
    <property type="component" value="Unassembled WGS sequence"/>
</dbReference>
<reference evidence="4 5" key="1">
    <citation type="submission" date="2023-07" db="EMBL/GenBank/DDBJ databases">
        <title>Genomic Encyclopedia of Type Strains, Phase IV (KMG-IV): sequencing the most valuable type-strain genomes for metagenomic binning, comparative biology and taxonomic classification.</title>
        <authorList>
            <person name="Goeker M."/>
        </authorList>
    </citation>
    <scope>NUCLEOTIDE SEQUENCE [LARGE SCALE GENOMIC DNA]</scope>
    <source>
        <strain evidence="4 5">B6-8</strain>
    </source>
</reference>
<feature type="region of interest" description="Disordered" evidence="1">
    <location>
        <begin position="265"/>
        <end position="290"/>
    </location>
</feature>
<dbReference type="PROSITE" id="PS51724">
    <property type="entry name" value="SPOR"/>
    <property type="match status" value="1"/>
</dbReference>
<keyword evidence="2" id="KW-0472">Membrane</keyword>
<comment type="caution">
    <text evidence="4">The sequence shown here is derived from an EMBL/GenBank/DDBJ whole genome shotgun (WGS) entry which is preliminary data.</text>
</comment>
<feature type="compositionally biased region" description="Low complexity" evidence="1">
    <location>
        <begin position="127"/>
        <end position="140"/>
    </location>
</feature>
<name>A0ABU0H275_9HYPH</name>
<feature type="region of interest" description="Disordered" evidence="1">
    <location>
        <begin position="1"/>
        <end position="35"/>
    </location>
</feature>
<accession>A0ABU0H275</accession>
<evidence type="ECO:0000313" key="5">
    <source>
        <dbReference type="Proteomes" id="UP001241603"/>
    </source>
</evidence>
<gene>
    <name evidence="4" type="ORF">QO014_000522</name>
</gene>